<reference evidence="2 3" key="1">
    <citation type="submission" date="2018-07" db="EMBL/GenBank/DDBJ databases">
        <title>The complete nuclear genome of the prasinophyte Chloropicon primus (CCMP1205).</title>
        <authorList>
            <person name="Pombert J.-F."/>
            <person name="Otis C."/>
            <person name="Turmel M."/>
            <person name="Lemieux C."/>
        </authorList>
    </citation>
    <scope>NUCLEOTIDE SEQUENCE [LARGE SCALE GENOMIC DNA]</scope>
    <source>
        <strain evidence="2 3">CCMP1205</strain>
    </source>
</reference>
<keyword evidence="3" id="KW-1185">Reference proteome</keyword>
<gene>
    <name evidence="2" type="ORF">A3770_04p28850</name>
</gene>
<protein>
    <submittedName>
        <fullName evidence="2">Uncharacterized protein</fullName>
    </submittedName>
</protein>
<evidence type="ECO:0000313" key="3">
    <source>
        <dbReference type="Proteomes" id="UP000316726"/>
    </source>
</evidence>
<accession>A0A5B8MIX4</accession>
<evidence type="ECO:0000256" key="1">
    <source>
        <dbReference type="SAM" id="Coils"/>
    </source>
</evidence>
<sequence length="217" mass="23868">MASSSLSSLSGTCLRRAAGAVSRYWRGFASEAGGGKNANAATTAKGRKPQYLTSKEDLEGARQAEDMAKTVSAFMFPWEKRALEGGKKGLTTTEKGYWIVFSGAMVYFGIQLATKKTKTEDDLEEEKREEERKEALKRQRAMAVLRGESIIGGLEDPFEGLTPEEIDEYVKSNTKHNLTPDLLHKLPKLAEDEDEFDGLTPEEINALVEKKAQEGGA</sequence>
<feature type="coiled-coil region" evidence="1">
    <location>
        <begin position="113"/>
        <end position="140"/>
    </location>
</feature>
<name>A0A5B8MIX4_9CHLO</name>
<evidence type="ECO:0000313" key="2">
    <source>
        <dbReference type="EMBL" id="QDZ20367.1"/>
    </source>
</evidence>
<keyword evidence="1" id="KW-0175">Coiled coil</keyword>
<dbReference type="OrthoDB" id="539753at2759"/>
<organism evidence="2 3">
    <name type="scientific">Chloropicon primus</name>
    <dbReference type="NCBI Taxonomy" id="1764295"/>
    <lineage>
        <taxon>Eukaryota</taxon>
        <taxon>Viridiplantae</taxon>
        <taxon>Chlorophyta</taxon>
        <taxon>Chloropicophyceae</taxon>
        <taxon>Chloropicales</taxon>
        <taxon>Chloropicaceae</taxon>
        <taxon>Chloropicon</taxon>
    </lineage>
</organism>
<dbReference type="EMBL" id="CP031037">
    <property type="protein sequence ID" value="QDZ20367.1"/>
    <property type="molecule type" value="Genomic_DNA"/>
</dbReference>
<proteinExistence type="predicted"/>
<dbReference type="Proteomes" id="UP000316726">
    <property type="component" value="Chromosome 4"/>
</dbReference>
<dbReference type="AlphaFoldDB" id="A0A5B8MIX4"/>